<accession>A0A2K8KVL6</accession>
<feature type="transmembrane region" description="Helical" evidence="1">
    <location>
        <begin position="146"/>
        <end position="167"/>
    </location>
</feature>
<name>A0A2K8KVL6_MARES</name>
<keyword evidence="1" id="KW-0472">Membrane</keyword>
<keyword evidence="3" id="KW-1185">Reference proteome</keyword>
<feature type="transmembrane region" description="Helical" evidence="1">
    <location>
        <begin position="42"/>
        <end position="62"/>
    </location>
</feature>
<gene>
    <name evidence="2" type="ORF">Ga0123461_0427</name>
</gene>
<dbReference type="AlphaFoldDB" id="A0A2K8KVL6"/>
<evidence type="ECO:0000313" key="3">
    <source>
        <dbReference type="Proteomes" id="UP000231701"/>
    </source>
</evidence>
<sequence length="210" mass="21805">MAKIMGAIISMASVIVLLGWMSEIFNIYLYGGILPQRIGMKFTSALSFLLSGLLLLSIANAYEKNSTSSGTLHQVASMVIMLIVIIMLISSLEGTKAGIEHWFVGGAAYAIKGDMAGSISFGTMVAFVVISLVGIFTMINPPKASLLLLAGIIECAVGGLSFSGHLLNIPILYFGIEGATAGVGLPAAVLIFMMGMGLLVLGTTKGNPNG</sequence>
<dbReference type="EMBL" id="CP018799">
    <property type="protein sequence ID" value="ATX78868.1"/>
    <property type="molecule type" value="Genomic_DNA"/>
</dbReference>
<feature type="transmembrane region" description="Helical" evidence="1">
    <location>
        <begin position="74"/>
        <end position="92"/>
    </location>
</feature>
<protein>
    <submittedName>
        <fullName evidence="2">Uncharacterized protein</fullName>
    </submittedName>
</protein>
<dbReference type="KEGG" id="maes:Ga0123461_0427"/>
<proteinExistence type="predicted"/>
<organism evidence="2 3">
    <name type="scientific">Mariprofundus aestuarium</name>
    <dbReference type="NCBI Taxonomy" id="1921086"/>
    <lineage>
        <taxon>Bacteria</taxon>
        <taxon>Pseudomonadati</taxon>
        <taxon>Pseudomonadota</taxon>
        <taxon>Candidatius Mariprofundia</taxon>
        <taxon>Mariprofundales</taxon>
        <taxon>Mariprofundaceae</taxon>
        <taxon>Mariprofundus</taxon>
    </lineage>
</organism>
<feature type="transmembrane region" description="Helical" evidence="1">
    <location>
        <begin position="179"/>
        <end position="201"/>
    </location>
</feature>
<feature type="transmembrane region" description="Helical" evidence="1">
    <location>
        <begin position="119"/>
        <end position="139"/>
    </location>
</feature>
<evidence type="ECO:0000313" key="2">
    <source>
        <dbReference type="EMBL" id="ATX78868.1"/>
    </source>
</evidence>
<reference evidence="2 3" key="1">
    <citation type="submission" date="2016-12" db="EMBL/GenBank/DDBJ databases">
        <title>Isolation and genomic insights into novel planktonic Zetaproteobacteria from stratified waters of the Chesapeake Bay.</title>
        <authorList>
            <person name="McAllister S.M."/>
            <person name="Kato S."/>
            <person name="Chan C.S."/>
            <person name="Chiu B.K."/>
            <person name="Field E.K."/>
        </authorList>
    </citation>
    <scope>NUCLEOTIDE SEQUENCE [LARGE SCALE GENOMIC DNA]</scope>
    <source>
        <strain evidence="2 3">CP-5</strain>
    </source>
</reference>
<keyword evidence="1" id="KW-0812">Transmembrane</keyword>
<feature type="transmembrane region" description="Helical" evidence="1">
    <location>
        <begin position="7"/>
        <end position="30"/>
    </location>
</feature>
<keyword evidence="1" id="KW-1133">Transmembrane helix</keyword>
<evidence type="ECO:0000256" key="1">
    <source>
        <dbReference type="SAM" id="Phobius"/>
    </source>
</evidence>
<dbReference type="Proteomes" id="UP000231701">
    <property type="component" value="Chromosome"/>
</dbReference>